<sequence>MSCVLLSVLPLVTASSAFAFILLHHMHSVSDISFFDDELKCLHGSTEDDMCEEGDCEEGYQAGTESEQENGEDVVSNGEVAFNPINETYNSIRDFVTTFSDTIAREDFLRGRGFDDDDFVRGIDDTELNGFELSNGENGDIQFQDEVPDEASKYGDDIENIPANVNLEDGQSEEDGHHELNKASAAEGRCCNDNTESETDGYACPSTLGDCGCAKQEIAHEISERYLAQAGVAYKKRYRTNKNMKGTDCRKPRDMGAVEIAMRTASHRKGEHIFEPILGMVFDSKEECYEFYNMYSWEYGFGIIYNKSRPTKDPDFRTMQEFCCDKAGKDRRVSSTTKKVNCKARIKLLRDEHGGCQIAREQMDDDVGKTMELFKKMKEEDPGFQWSVEVDQCKAMSIALGEVWPDTFHLWCKWHVLKRIRECLRPTYTKNAAFRDEFYFIVNEMMTKQEFEESQSDLCERYQLTENPFMIRTFQCRSKWAKPWSKGNFCAGMTSTQRSESANWMLKRFVPRNSSMNQFVSQFNKLLDDRDMEEGREENLTKQLVVKYSRLWPIERHALSRSTQGSH</sequence>
<dbReference type="InterPro" id="IPR004330">
    <property type="entry name" value="FAR1_DNA_bnd_dom"/>
</dbReference>
<comment type="similarity">
    <text evidence="1">Belongs to the FHY3/FAR1 family.</text>
</comment>
<dbReference type="InterPro" id="IPR031052">
    <property type="entry name" value="FHY3/FAR1"/>
</dbReference>
<dbReference type="Proteomes" id="UP000604825">
    <property type="component" value="Unassembled WGS sequence"/>
</dbReference>
<protein>
    <recommendedName>
        <fullName evidence="1">Protein FAR1-RELATED SEQUENCE</fullName>
    </recommendedName>
</protein>
<dbReference type="GO" id="GO:0005634">
    <property type="term" value="C:nucleus"/>
    <property type="evidence" value="ECO:0007669"/>
    <property type="project" value="UniProtKB-SubCell"/>
</dbReference>
<dbReference type="PANTHER" id="PTHR31669">
    <property type="entry name" value="PROTEIN FAR1-RELATED SEQUENCE 10-RELATED"/>
    <property type="match status" value="1"/>
</dbReference>
<evidence type="ECO:0000259" key="3">
    <source>
        <dbReference type="Pfam" id="PF03101"/>
    </source>
</evidence>
<evidence type="ECO:0000256" key="1">
    <source>
        <dbReference type="RuleBase" id="RU367018"/>
    </source>
</evidence>
<dbReference type="OrthoDB" id="694464at2759"/>
<evidence type="ECO:0000313" key="5">
    <source>
        <dbReference type="Proteomes" id="UP000604825"/>
    </source>
</evidence>
<dbReference type="GO" id="GO:0006355">
    <property type="term" value="P:regulation of DNA-templated transcription"/>
    <property type="evidence" value="ECO:0007669"/>
    <property type="project" value="UniProtKB-UniRule"/>
</dbReference>
<comment type="subcellular location">
    <subcellularLocation>
        <location evidence="1">Nucleus</location>
    </subcellularLocation>
</comment>
<dbReference type="Pfam" id="PF03101">
    <property type="entry name" value="FAR1"/>
    <property type="match status" value="1"/>
</dbReference>
<name>A0A811S7Z7_9POAL</name>
<organism evidence="4 5">
    <name type="scientific">Miscanthus lutarioriparius</name>
    <dbReference type="NCBI Taxonomy" id="422564"/>
    <lineage>
        <taxon>Eukaryota</taxon>
        <taxon>Viridiplantae</taxon>
        <taxon>Streptophyta</taxon>
        <taxon>Embryophyta</taxon>
        <taxon>Tracheophyta</taxon>
        <taxon>Spermatophyta</taxon>
        <taxon>Magnoliopsida</taxon>
        <taxon>Liliopsida</taxon>
        <taxon>Poales</taxon>
        <taxon>Poaceae</taxon>
        <taxon>PACMAD clade</taxon>
        <taxon>Panicoideae</taxon>
        <taxon>Andropogonodae</taxon>
        <taxon>Andropogoneae</taxon>
        <taxon>Saccharinae</taxon>
        <taxon>Miscanthus</taxon>
    </lineage>
</organism>
<proteinExistence type="inferred from homology"/>
<dbReference type="EMBL" id="CAJGYO010000019">
    <property type="protein sequence ID" value="CAD6338659.1"/>
    <property type="molecule type" value="Genomic_DNA"/>
</dbReference>
<accession>A0A811S7Z7</accession>
<feature type="domain" description="FAR1" evidence="3">
    <location>
        <begin position="290"/>
        <end position="355"/>
    </location>
</feature>
<dbReference type="PANTHER" id="PTHR31669:SF307">
    <property type="entry name" value="PROTEIN FAR1-RELATED SEQUENCE"/>
    <property type="match status" value="1"/>
</dbReference>
<reference evidence="4" key="1">
    <citation type="submission" date="2020-10" db="EMBL/GenBank/DDBJ databases">
        <authorList>
            <person name="Han B."/>
            <person name="Lu T."/>
            <person name="Zhao Q."/>
            <person name="Huang X."/>
            <person name="Zhao Y."/>
        </authorList>
    </citation>
    <scope>NUCLEOTIDE SEQUENCE</scope>
</reference>
<evidence type="ECO:0000313" key="4">
    <source>
        <dbReference type="EMBL" id="CAD6338659.1"/>
    </source>
</evidence>
<dbReference type="AlphaFoldDB" id="A0A811S7Z7"/>
<comment type="function">
    <text evidence="1">Putative transcription activator involved in regulating light control of development.</text>
</comment>
<keyword evidence="5" id="KW-1185">Reference proteome</keyword>
<feature type="chain" id="PRO_5032343035" description="Protein FAR1-RELATED SEQUENCE" evidence="2">
    <location>
        <begin position="20"/>
        <end position="567"/>
    </location>
</feature>
<keyword evidence="2" id="KW-0732">Signal</keyword>
<feature type="signal peptide" evidence="2">
    <location>
        <begin position="1"/>
        <end position="19"/>
    </location>
</feature>
<evidence type="ECO:0000256" key="2">
    <source>
        <dbReference type="SAM" id="SignalP"/>
    </source>
</evidence>
<dbReference type="GO" id="GO:0008270">
    <property type="term" value="F:zinc ion binding"/>
    <property type="evidence" value="ECO:0007669"/>
    <property type="project" value="UniProtKB-UniRule"/>
</dbReference>
<keyword evidence="1" id="KW-0539">Nucleus</keyword>
<gene>
    <name evidence="4" type="ORF">NCGR_LOCUS62757</name>
</gene>
<keyword evidence="1" id="KW-0479">Metal-binding</keyword>
<comment type="caution">
    <text evidence="4">The sequence shown here is derived from an EMBL/GenBank/DDBJ whole genome shotgun (WGS) entry which is preliminary data.</text>
</comment>
<keyword evidence="1" id="KW-0863">Zinc-finger</keyword>
<keyword evidence="1" id="KW-0862">Zinc</keyword>